<dbReference type="PANTHER" id="PTHR37984">
    <property type="entry name" value="PROTEIN CBG26694"/>
    <property type="match status" value="1"/>
</dbReference>
<feature type="domain" description="Integrase catalytic" evidence="1">
    <location>
        <begin position="10"/>
        <end position="169"/>
    </location>
</feature>
<gene>
    <name evidence="2" type="ORF">CM83_19319</name>
</gene>
<dbReference type="InterPro" id="IPR012337">
    <property type="entry name" value="RNaseH-like_sf"/>
</dbReference>
<name>A0A0A9VSQ4_LYGHE</name>
<dbReference type="AlphaFoldDB" id="A0A0A9VSQ4"/>
<dbReference type="FunFam" id="3.30.420.10:FF:000032">
    <property type="entry name" value="Retrovirus-related Pol polyprotein from transposon 297-like Protein"/>
    <property type="match status" value="1"/>
</dbReference>
<dbReference type="Gene3D" id="3.30.420.10">
    <property type="entry name" value="Ribonuclease H-like superfamily/Ribonuclease H"/>
    <property type="match status" value="1"/>
</dbReference>
<evidence type="ECO:0000313" key="2">
    <source>
        <dbReference type="EMBL" id="JAF98758.1"/>
    </source>
</evidence>
<dbReference type="SUPFAM" id="SSF53098">
    <property type="entry name" value="Ribonuclease H-like"/>
    <property type="match status" value="1"/>
</dbReference>
<accession>A0A0A9VSQ4</accession>
<protein>
    <recommendedName>
        <fullName evidence="1">Integrase catalytic domain-containing protein</fullName>
    </recommendedName>
</protein>
<dbReference type="GO" id="GO:0015074">
    <property type="term" value="P:DNA integration"/>
    <property type="evidence" value="ECO:0007669"/>
    <property type="project" value="InterPro"/>
</dbReference>
<dbReference type="GO" id="GO:0003676">
    <property type="term" value="F:nucleic acid binding"/>
    <property type="evidence" value="ECO:0007669"/>
    <property type="project" value="InterPro"/>
</dbReference>
<dbReference type="InterPro" id="IPR036397">
    <property type="entry name" value="RNaseH_sf"/>
</dbReference>
<reference evidence="2" key="2">
    <citation type="submission" date="2014-07" db="EMBL/GenBank/DDBJ databases">
        <authorList>
            <person name="Hull J."/>
        </authorList>
    </citation>
    <scope>NUCLEOTIDE SEQUENCE</scope>
</reference>
<sequence length="296" mass="33801">MQESTLAGIQSGAPFERVAIDVVGPLPKSDKGNRFIVVVMDYFTKWPEAYPVVDQKAETVAEGLVTHVISRFGIPQELHSDQGTNFESCVFQEVVKLLGIRKTRTTPLHPQSNGLVERFNRTLWNLLAKMVSDHQRDWDQHLPIALMAYRATNHASTGFSPAMLMLGRELTLPVTLLYGRVPHQDAVTDYAKMLLDRLESVHQETRDRLGKTADNVRKRYNPRVGMPLFKEGDQVWYYWPRRKVGHCPKLQSPWVGPCTVRKSITDVVFRILLPSGRKCVVHADRLAEYRKNGREK</sequence>
<proteinExistence type="predicted"/>
<dbReference type="PANTHER" id="PTHR37984:SF5">
    <property type="entry name" value="PROTEIN NYNRIN-LIKE"/>
    <property type="match status" value="1"/>
</dbReference>
<dbReference type="EMBL" id="GBHO01044845">
    <property type="protein sequence ID" value="JAF98758.1"/>
    <property type="molecule type" value="Transcribed_RNA"/>
</dbReference>
<dbReference type="PROSITE" id="PS50994">
    <property type="entry name" value="INTEGRASE"/>
    <property type="match status" value="1"/>
</dbReference>
<evidence type="ECO:0000259" key="1">
    <source>
        <dbReference type="PROSITE" id="PS50994"/>
    </source>
</evidence>
<organism evidence="2">
    <name type="scientific">Lygus hesperus</name>
    <name type="common">Western plant bug</name>
    <dbReference type="NCBI Taxonomy" id="30085"/>
    <lineage>
        <taxon>Eukaryota</taxon>
        <taxon>Metazoa</taxon>
        <taxon>Ecdysozoa</taxon>
        <taxon>Arthropoda</taxon>
        <taxon>Hexapoda</taxon>
        <taxon>Insecta</taxon>
        <taxon>Pterygota</taxon>
        <taxon>Neoptera</taxon>
        <taxon>Paraneoptera</taxon>
        <taxon>Hemiptera</taxon>
        <taxon>Heteroptera</taxon>
        <taxon>Panheteroptera</taxon>
        <taxon>Cimicomorpha</taxon>
        <taxon>Miridae</taxon>
        <taxon>Mirini</taxon>
        <taxon>Lygus</taxon>
    </lineage>
</organism>
<dbReference type="InterPro" id="IPR001584">
    <property type="entry name" value="Integrase_cat-core"/>
</dbReference>
<dbReference type="InterPro" id="IPR050951">
    <property type="entry name" value="Retrovirus_Pol_polyprotein"/>
</dbReference>
<reference evidence="2" key="1">
    <citation type="journal article" date="2014" name="PLoS ONE">
        <title>Transcriptome-Based Identification of ABC Transporters in the Western Tarnished Plant Bug Lygus hesperus.</title>
        <authorList>
            <person name="Hull J.J."/>
            <person name="Chaney K."/>
            <person name="Geib S.M."/>
            <person name="Fabrick J.A."/>
            <person name="Brent C.S."/>
            <person name="Walsh D."/>
            <person name="Lavine L.C."/>
        </authorList>
    </citation>
    <scope>NUCLEOTIDE SEQUENCE</scope>
</reference>
<dbReference type="Pfam" id="PF00665">
    <property type="entry name" value="rve"/>
    <property type="match status" value="1"/>
</dbReference>